<keyword evidence="2" id="KW-1003">Cell membrane</keyword>
<protein>
    <submittedName>
        <fullName evidence="8">DMT family transporter</fullName>
    </submittedName>
</protein>
<dbReference type="PANTHER" id="PTHR32322">
    <property type="entry name" value="INNER MEMBRANE TRANSPORTER"/>
    <property type="match status" value="1"/>
</dbReference>
<comment type="subcellular location">
    <subcellularLocation>
        <location evidence="1">Cell membrane</location>
        <topology evidence="1">Multi-pass membrane protein</topology>
    </subcellularLocation>
</comment>
<feature type="transmembrane region" description="Helical" evidence="6">
    <location>
        <begin position="32"/>
        <end position="55"/>
    </location>
</feature>
<keyword evidence="5 6" id="KW-0472">Membrane</keyword>
<feature type="domain" description="EamA" evidence="7">
    <location>
        <begin position="6"/>
        <end position="142"/>
    </location>
</feature>
<evidence type="ECO:0000313" key="8">
    <source>
        <dbReference type="EMBL" id="MCW0482564.1"/>
    </source>
</evidence>
<keyword evidence="9" id="KW-1185">Reference proteome</keyword>
<dbReference type="InterPro" id="IPR050638">
    <property type="entry name" value="AA-Vitamin_Transporters"/>
</dbReference>
<dbReference type="InterPro" id="IPR037185">
    <property type="entry name" value="EmrE-like"/>
</dbReference>
<feature type="domain" description="EamA" evidence="7">
    <location>
        <begin position="156"/>
        <end position="288"/>
    </location>
</feature>
<dbReference type="GO" id="GO:0005886">
    <property type="term" value="C:plasma membrane"/>
    <property type="evidence" value="ECO:0007669"/>
    <property type="project" value="UniProtKB-SubCell"/>
</dbReference>
<evidence type="ECO:0000256" key="3">
    <source>
        <dbReference type="ARBA" id="ARBA00022692"/>
    </source>
</evidence>
<dbReference type="Proteomes" id="UP001163821">
    <property type="component" value="Unassembled WGS sequence"/>
</dbReference>
<feature type="transmembrane region" description="Helical" evidence="6">
    <location>
        <begin position="67"/>
        <end position="87"/>
    </location>
</feature>
<gene>
    <name evidence="8" type="ORF">N2K84_07490</name>
</gene>
<evidence type="ECO:0000256" key="6">
    <source>
        <dbReference type="SAM" id="Phobius"/>
    </source>
</evidence>
<evidence type="ECO:0000313" key="9">
    <source>
        <dbReference type="Proteomes" id="UP001163821"/>
    </source>
</evidence>
<organism evidence="8 9">
    <name type="scientific">Gaoshiqia sediminis</name>
    <dbReference type="NCBI Taxonomy" id="2986998"/>
    <lineage>
        <taxon>Bacteria</taxon>
        <taxon>Pseudomonadati</taxon>
        <taxon>Bacteroidota</taxon>
        <taxon>Bacteroidia</taxon>
        <taxon>Marinilabiliales</taxon>
        <taxon>Prolixibacteraceae</taxon>
        <taxon>Gaoshiqia</taxon>
    </lineage>
</organism>
<dbReference type="RefSeq" id="WP_282591169.1">
    <property type="nucleotide sequence ID" value="NZ_JAPAAF010000007.1"/>
</dbReference>
<dbReference type="SUPFAM" id="SSF103481">
    <property type="entry name" value="Multidrug resistance efflux transporter EmrE"/>
    <property type="match status" value="2"/>
</dbReference>
<reference evidence="8" key="1">
    <citation type="submission" date="2022-10" db="EMBL/GenBank/DDBJ databases">
        <title>Gaoshiqiia sediminis gen. nov., sp. nov., isolated from coastal sediment.</title>
        <authorList>
            <person name="Yu W.X."/>
            <person name="Mu D.S."/>
            <person name="Du J.Z."/>
            <person name="Liang Y.Q."/>
        </authorList>
    </citation>
    <scope>NUCLEOTIDE SEQUENCE</scope>
    <source>
        <strain evidence="8">A06</strain>
    </source>
</reference>
<dbReference type="EMBL" id="JAPAAF010000007">
    <property type="protein sequence ID" value="MCW0482564.1"/>
    <property type="molecule type" value="Genomic_DNA"/>
</dbReference>
<evidence type="ECO:0000256" key="1">
    <source>
        <dbReference type="ARBA" id="ARBA00004651"/>
    </source>
</evidence>
<keyword evidence="4 6" id="KW-1133">Transmembrane helix</keyword>
<evidence type="ECO:0000256" key="4">
    <source>
        <dbReference type="ARBA" id="ARBA00022989"/>
    </source>
</evidence>
<evidence type="ECO:0000259" key="7">
    <source>
        <dbReference type="Pfam" id="PF00892"/>
    </source>
</evidence>
<sequence>MKNQKTAIMLALLAVLLWSSVAASFKIALRGLSPFQLIFISALVSQVFFFLVLVVRGKLRPLFSMQVNQFVQSAMQGFLNPFLYYLILFEAYSLNPAQVTQALNMVWPITLALLSVPLLGQKVSWRNLWAILLSFAGVVFISAQGSLDGFEKTNTTGAVLALSSSIIWSLYWILSTKDKRDKLFVLFWNFAFGLFYLLIYSLFCSEAVFDFQFDRYFGAAVYVGMFELGITYIVWIYALHKSENNAVTGNFIFLTPFLSLVFIYFILNETIYATTFIGLSFILLGIFIQQLNRKPGKLSSLS</sequence>
<proteinExistence type="predicted"/>
<accession>A0AA41Y354</accession>
<dbReference type="Pfam" id="PF00892">
    <property type="entry name" value="EamA"/>
    <property type="match status" value="2"/>
</dbReference>
<keyword evidence="3 6" id="KW-0812">Transmembrane</keyword>
<feature type="transmembrane region" description="Helical" evidence="6">
    <location>
        <begin position="215"/>
        <end position="239"/>
    </location>
</feature>
<comment type="caution">
    <text evidence="8">The sequence shown here is derived from an EMBL/GenBank/DDBJ whole genome shotgun (WGS) entry which is preliminary data.</text>
</comment>
<feature type="transmembrane region" description="Helical" evidence="6">
    <location>
        <begin position="271"/>
        <end position="288"/>
    </location>
</feature>
<feature type="transmembrane region" description="Helical" evidence="6">
    <location>
        <begin position="157"/>
        <end position="174"/>
    </location>
</feature>
<evidence type="ECO:0000256" key="5">
    <source>
        <dbReference type="ARBA" id="ARBA00023136"/>
    </source>
</evidence>
<dbReference type="AlphaFoldDB" id="A0AA41Y354"/>
<dbReference type="PANTHER" id="PTHR32322:SF18">
    <property type="entry name" value="S-ADENOSYLMETHIONINE_S-ADENOSYLHOMOCYSTEINE TRANSPORTER"/>
    <property type="match status" value="1"/>
</dbReference>
<feature type="transmembrane region" description="Helical" evidence="6">
    <location>
        <begin position="99"/>
        <end position="120"/>
    </location>
</feature>
<dbReference type="InterPro" id="IPR000620">
    <property type="entry name" value="EamA_dom"/>
</dbReference>
<feature type="transmembrane region" description="Helical" evidence="6">
    <location>
        <begin position="127"/>
        <end position="145"/>
    </location>
</feature>
<name>A0AA41Y354_9BACT</name>
<feature type="transmembrane region" description="Helical" evidence="6">
    <location>
        <begin position="183"/>
        <end position="203"/>
    </location>
</feature>
<evidence type="ECO:0000256" key="2">
    <source>
        <dbReference type="ARBA" id="ARBA00022475"/>
    </source>
</evidence>
<feature type="transmembrane region" description="Helical" evidence="6">
    <location>
        <begin position="246"/>
        <end position="265"/>
    </location>
</feature>